<proteinExistence type="predicted"/>
<name>A0A5S9NQP1_9GAMM</name>
<protein>
    <recommendedName>
        <fullName evidence="5">Bacterial transcriptional activator domain-containing protein</fullName>
    </recommendedName>
</protein>
<evidence type="ECO:0000313" key="1">
    <source>
        <dbReference type="EMBL" id="CAA0092817.1"/>
    </source>
</evidence>
<dbReference type="Proteomes" id="UP000435877">
    <property type="component" value="Unassembled WGS sequence"/>
</dbReference>
<keyword evidence="3" id="KW-1185">Reference proteome</keyword>
<evidence type="ECO:0000313" key="3">
    <source>
        <dbReference type="Proteomes" id="UP000435877"/>
    </source>
</evidence>
<evidence type="ECO:0008006" key="5">
    <source>
        <dbReference type="Google" id="ProtNLM"/>
    </source>
</evidence>
<gene>
    <name evidence="1" type="ORF">IHBHHGIJ_02365</name>
    <name evidence="2" type="ORF">KFEGEMFD_02552</name>
</gene>
<dbReference type="EMBL" id="CACSIM010000004">
    <property type="protein sequence ID" value="CAA0110325.1"/>
    <property type="molecule type" value="Genomic_DNA"/>
</dbReference>
<dbReference type="EMBL" id="CACSIK010000001">
    <property type="protein sequence ID" value="CAA0092817.1"/>
    <property type="molecule type" value="Genomic_DNA"/>
</dbReference>
<dbReference type="RefSeq" id="WP_159268914.1">
    <property type="nucleotide sequence ID" value="NZ_CACSIK010000001.1"/>
</dbReference>
<accession>A0A5S9NQP1</accession>
<reference evidence="3 4" key="1">
    <citation type="submission" date="2019-11" db="EMBL/GenBank/DDBJ databases">
        <authorList>
            <person name="Holert J."/>
        </authorList>
    </citation>
    <scope>NUCLEOTIDE SEQUENCE [LARGE SCALE GENOMIC DNA]</scope>
    <source>
        <strain evidence="2">BC3_2A</strain>
        <strain evidence="1">SB11_1A</strain>
    </source>
</reference>
<dbReference type="OrthoDB" id="5733587at2"/>
<dbReference type="Proteomes" id="UP000439591">
    <property type="component" value="Unassembled WGS sequence"/>
</dbReference>
<sequence>MAMQFLCSAHRQQLKRSKVVAENRWDEWMEAGREAFAQRDWQSALKYLGCSFELSEMLLSNEDLPSLSNIDRYMVSGHFLAECFARCHENCLQRHCLLAVHHHLLKLLRSPQGLGLSLQRNVEISLQMLARHYEAAGEEETLHACYQETTRLLKHRCH</sequence>
<evidence type="ECO:0000313" key="4">
    <source>
        <dbReference type="Proteomes" id="UP000439591"/>
    </source>
</evidence>
<organism evidence="1 3">
    <name type="scientific">Zhongshania aliphaticivorans</name>
    <dbReference type="NCBI Taxonomy" id="1470434"/>
    <lineage>
        <taxon>Bacteria</taxon>
        <taxon>Pseudomonadati</taxon>
        <taxon>Pseudomonadota</taxon>
        <taxon>Gammaproteobacteria</taxon>
        <taxon>Cellvibrionales</taxon>
        <taxon>Spongiibacteraceae</taxon>
        <taxon>Zhongshania</taxon>
    </lineage>
</organism>
<evidence type="ECO:0000313" key="2">
    <source>
        <dbReference type="EMBL" id="CAA0110325.1"/>
    </source>
</evidence>
<dbReference type="AlphaFoldDB" id="A0A5S9NQP1"/>